<evidence type="ECO:0000313" key="2">
    <source>
        <dbReference type="Proteomes" id="UP000694521"/>
    </source>
</evidence>
<dbReference type="AlphaFoldDB" id="A0A8B9DJ08"/>
<evidence type="ECO:0000313" key="1">
    <source>
        <dbReference type="Ensembl" id="ENSACDP00005007544.1"/>
    </source>
</evidence>
<reference evidence="1" key="1">
    <citation type="submission" date="2025-08" db="UniProtKB">
        <authorList>
            <consortium name="Ensembl"/>
        </authorList>
    </citation>
    <scope>IDENTIFICATION</scope>
</reference>
<dbReference type="Ensembl" id="ENSACDT00005009079.1">
    <property type="protein sequence ID" value="ENSACDP00005007544.1"/>
    <property type="gene ID" value="ENSACDG00005005534.1"/>
</dbReference>
<sequence length="86" mass="9758">MSERHQTYGAVWSLEYTGLLPSPSEKREGGERKSEARLIYASCDPYVKLSLYVADENRELALVQTKTIKKVCIYFFVSFSVEVGGM</sequence>
<protein>
    <submittedName>
        <fullName evidence="1">Uncharacterized protein</fullName>
    </submittedName>
</protein>
<dbReference type="Proteomes" id="UP000694521">
    <property type="component" value="Unplaced"/>
</dbReference>
<organism evidence="1 2">
    <name type="scientific">Anser cygnoides</name>
    <name type="common">Swan goose</name>
    <dbReference type="NCBI Taxonomy" id="8845"/>
    <lineage>
        <taxon>Eukaryota</taxon>
        <taxon>Metazoa</taxon>
        <taxon>Chordata</taxon>
        <taxon>Craniata</taxon>
        <taxon>Vertebrata</taxon>
        <taxon>Euteleostomi</taxon>
        <taxon>Archelosauria</taxon>
        <taxon>Archosauria</taxon>
        <taxon>Dinosauria</taxon>
        <taxon>Saurischia</taxon>
        <taxon>Theropoda</taxon>
        <taxon>Coelurosauria</taxon>
        <taxon>Aves</taxon>
        <taxon>Neognathae</taxon>
        <taxon>Galloanserae</taxon>
        <taxon>Anseriformes</taxon>
        <taxon>Anatidae</taxon>
        <taxon>Anserinae</taxon>
        <taxon>Anser</taxon>
    </lineage>
</organism>
<name>A0A8B9DJ08_ANSCY</name>
<accession>A0A8B9DJ08</accession>
<keyword evidence="2" id="KW-1185">Reference proteome</keyword>
<reference evidence="1" key="2">
    <citation type="submission" date="2025-09" db="UniProtKB">
        <authorList>
            <consortium name="Ensembl"/>
        </authorList>
    </citation>
    <scope>IDENTIFICATION</scope>
</reference>
<proteinExistence type="predicted"/>